<keyword evidence="4" id="KW-0813">Transport</keyword>
<feature type="transmembrane region" description="Helical" evidence="10">
    <location>
        <begin position="276"/>
        <end position="294"/>
    </location>
</feature>
<dbReference type="InterPro" id="IPR038665">
    <property type="entry name" value="Voltage-dep_anion_channel_sf"/>
</dbReference>
<dbReference type="KEGG" id="cmo:103503902"/>
<feature type="transmembrane region" description="Helical" evidence="10">
    <location>
        <begin position="306"/>
        <end position="323"/>
    </location>
</feature>
<keyword evidence="11" id="KW-1185">Reference proteome</keyword>
<dbReference type="InterPro" id="IPR030183">
    <property type="entry name" value="SLAC/SLAH"/>
</dbReference>
<name>A0A1S3CRG8_CUCME</name>
<dbReference type="AlphaFoldDB" id="A0A1S3CRG8"/>
<dbReference type="Gene3D" id="1.50.10.150">
    <property type="entry name" value="Voltage-dependent anion channel"/>
    <property type="match status" value="1"/>
</dbReference>
<feature type="transmembrane region" description="Helical" evidence="10">
    <location>
        <begin position="119"/>
        <end position="142"/>
    </location>
</feature>
<dbReference type="GO" id="GO:0006873">
    <property type="term" value="P:intracellular monoatomic ion homeostasis"/>
    <property type="evidence" value="ECO:0007669"/>
    <property type="project" value="InterPro"/>
</dbReference>
<evidence type="ECO:0000256" key="8">
    <source>
        <dbReference type="ARBA" id="ARBA00023065"/>
    </source>
</evidence>
<evidence type="ECO:0000256" key="4">
    <source>
        <dbReference type="ARBA" id="ARBA00022448"/>
    </source>
</evidence>
<evidence type="ECO:0000256" key="3">
    <source>
        <dbReference type="ARBA" id="ARBA00007808"/>
    </source>
</evidence>
<evidence type="ECO:0000256" key="7">
    <source>
        <dbReference type="ARBA" id="ARBA00022989"/>
    </source>
</evidence>
<evidence type="ECO:0000256" key="1">
    <source>
        <dbReference type="ARBA" id="ARBA00004127"/>
    </source>
</evidence>
<proteinExistence type="inferred from homology"/>
<dbReference type="GO" id="GO:0005886">
    <property type="term" value="C:plasma membrane"/>
    <property type="evidence" value="ECO:0007669"/>
    <property type="project" value="UniProtKB-SubCell"/>
</dbReference>
<feature type="transmembrane region" description="Helical" evidence="10">
    <location>
        <begin position="55"/>
        <end position="73"/>
    </location>
</feature>
<comment type="subcellular location">
    <subcellularLocation>
        <location evidence="2">Cell membrane</location>
    </subcellularLocation>
    <subcellularLocation>
        <location evidence="1">Endomembrane system</location>
        <topology evidence="1">Multi-pass membrane protein</topology>
    </subcellularLocation>
</comment>
<dbReference type="RefSeq" id="XP_008466511.2">
    <property type="nucleotide sequence ID" value="XM_008468289.3"/>
</dbReference>
<feature type="transmembrane region" description="Helical" evidence="10">
    <location>
        <begin position="154"/>
        <end position="172"/>
    </location>
</feature>
<dbReference type="InParanoid" id="A0A1S3CRG8"/>
<evidence type="ECO:0000313" key="11">
    <source>
        <dbReference type="Proteomes" id="UP001652600"/>
    </source>
</evidence>
<gene>
    <name evidence="12" type="primary">LOC103503902</name>
</gene>
<keyword evidence="5" id="KW-1003">Cell membrane</keyword>
<organism evidence="11 12">
    <name type="scientific">Cucumis melo</name>
    <name type="common">Muskmelon</name>
    <dbReference type="NCBI Taxonomy" id="3656"/>
    <lineage>
        <taxon>Eukaryota</taxon>
        <taxon>Viridiplantae</taxon>
        <taxon>Streptophyta</taxon>
        <taxon>Embryophyta</taxon>
        <taxon>Tracheophyta</taxon>
        <taxon>Spermatophyta</taxon>
        <taxon>Magnoliopsida</taxon>
        <taxon>eudicotyledons</taxon>
        <taxon>Gunneridae</taxon>
        <taxon>Pentapetalae</taxon>
        <taxon>rosids</taxon>
        <taxon>fabids</taxon>
        <taxon>Cucurbitales</taxon>
        <taxon>Cucurbitaceae</taxon>
        <taxon>Benincaseae</taxon>
        <taxon>Cucumis</taxon>
    </lineage>
</organism>
<dbReference type="PANTHER" id="PTHR31269:SF22">
    <property type="entry name" value="OS01G0247700 PROTEIN"/>
    <property type="match status" value="1"/>
</dbReference>
<evidence type="ECO:0000256" key="9">
    <source>
        <dbReference type="ARBA" id="ARBA00023136"/>
    </source>
</evidence>
<accession>A0A1S3CRG8</accession>
<sequence length="390" mass="43756">MVMAASVSEITILQMESPGNGSTDYEENGGVSSPPGGGDGILSAVETMLVKFHAGYFRIGMSVGCQTLLWKIMAVQNNDLLHPTVLIVLWSMGFFLLFCLSVFYLLRCFFHFRLVQCEFLHHVGVNYLFAPWISWFLLLQSAPFLPPRATLYKVLWWVFAIPVVVLDVKIYGQWFTKGRRFLCSVANPTSQLSVIGNLVGAQAAGRMGWKESALCLFSLGIVHYLVLFVTLYQRFSGVDRLPSMLRPVFFLYIAAPSFASLAWESISGAFDTSSKMLFFLSLFLFTALICRPLLFKRSMKRFNIAWWAFSFPISALALASIQYHHQVKALPAKILMLLLLTISVFVVVSLVAATVFNSALLLPDDDPLFNPSTQRNSTLDESHRQEQPLT</sequence>
<feature type="transmembrane region" description="Helical" evidence="10">
    <location>
        <begin position="85"/>
        <end position="107"/>
    </location>
</feature>
<feature type="transmembrane region" description="Helical" evidence="10">
    <location>
        <begin position="335"/>
        <end position="362"/>
    </location>
</feature>
<dbReference type="InterPro" id="IPR004695">
    <property type="entry name" value="SLAC1/Mae1/Ssu1/TehA"/>
</dbReference>
<feature type="transmembrane region" description="Helical" evidence="10">
    <location>
        <begin position="244"/>
        <end position="264"/>
    </location>
</feature>
<evidence type="ECO:0000256" key="5">
    <source>
        <dbReference type="ARBA" id="ARBA00022475"/>
    </source>
</evidence>
<dbReference type="GO" id="GO:0008308">
    <property type="term" value="F:voltage-gated monoatomic anion channel activity"/>
    <property type="evidence" value="ECO:0007669"/>
    <property type="project" value="InterPro"/>
</dbReference>
<keyword evidence="6 10" id="KW-0812">Transmembrane</keyword>
<keyword evidence="8" id="KW-0406">Ion transport</keyword>
<dbReference type="GeneID" id="103503902"/>
<reference evidence="12" key="1">
    <citation type="submission" date="2025-08" db="UniProtKB">
        <authorList>
            <consortium name="RefSeq"/>
        </authorList>
    </citation>
    <scope>IDENTIFICATION</scope>
    <source>
        <tissue evidence="12">Stem</tissue>
    </source>
</reference>
<dbReference type="eggNOG" id="ENOG502QSGW">
    <property type="taxonomic scope" value="Eukaryota"/>
</dbReference>
<comment type="similarity">
    <text evidence="3">Belongs to the SLAC1 S-type anion channel family.</text>
</comment>
<evidence type="ECO:0000256" key="6">
    <source>
        <dbReference type="ARBA" id="ARBA00022692"/>
    </source>
</evidence>
<dbReference type="Proteomes" id="UP001652600">
    <property type="component" value="Chromosome 4"/>
</dbReference>
<dbReference type="PANTHER" id="PTHR31269">
    <property type="entry name" value="S-TYPE ANION CHANNEL SLAH3"/>
    <property type="match status" value="1"/>
</dbReference>
<keyword evidence="7 10" id="KW-1133">Transmembrane helix</keyword>
<dbReference type="Gramene" id="MELO3C030381.2.1">
    <property type="protein sequence ID" value="MELO3C030381.2.1"/>
    <property type="gene ID" value="MELO3C030381.2"/>
</dbReference>
<evidence type="ECO:0000313" key="12">
    <source>
        <dbReference type="RefSeq" id="XP_008466511.2"/>
    </source>
</evidence>
<protein>
    <submittedName>
        <fullName evidence="12">S-type anion channel SLAH4-like</fullName>
    </submittedName>
</protein>
<keyword evidence="9 10" id="KW-0472">Membrane</keyword>
<dbReference type="Pfam" id="PF03595">
    <property type="entry name" value="SLAC1"/>
    <property type="match status" value="1"/>
</dbReference>
<dbReference type="CDD" id="cd09323">
    <property type="entry name" value="TDT_SLAC1_like"/>
    <property type="match status" value="1"/>
</dbReference>
<feature type="transmembrane region" description="Helical" evidence="10">
    <location>
        <begin position="213"/>
        <end position="232"/>
    </location>
</feature>
<evidence type="ECO:0000256" key="10">
    <source>
        <dbReference type="SAM" id="Phobius"/>
    </source>
</evidence>
<evidence type="ECO:0000256" key="2">
    <source>
        <dbReference type="ARBA" id="ARBA00004236"/>
    </source>
</evidence>